<comment type="subcellular location">
    <subcellularLocation>
        <location evidence="1">Membrane</location>
        <topology evidence="1">Multi-pass membrane protein</topology>
    </subcellularLocation>
</comment>
<dbReference type="GO" id="GO:0005886">
    <property type="term" value="C:plasma membrane"/>
    <property type="evidence" value="ECO:0007669"/>
    <property type="project" value="TreeGrafter"/>
</dbReference>
<protein>
    <submittedName>
        <fullName evidence="7">Major facilitator superfamily, general substrate transporter</fullName>
    </submittedName>
</protein>
<dbReference type="InterPro" id="IPR020846">
    <property type="entry name" value="MFS_dom"/>
</dbReference>
<feature type="domain" description="Major facilitator superfamily (MFS) profile" evidence="6">
    <location>
        <begin position="1"/>
        <end position="74"/>
    </location>
</feature>
<evidence type="ECO:0000256" key="4">
    <source>
        <dbReference type="ARBA" id="ARBA00023136"/>
    </source>
</evidence>
<reference evidence="7 8" key="1">
    <citation type="journal article" date="2014" name="Nat. Commun.">
        <title>Multiple recent horizontal transfers of a large genomic region in cheese making fungi.</title>
        <authorList>
            <person name="Cheeseman K."/>
            <person name="Ropars J."/>
            <person name="Renault P."/>
            <person name="Dupont J."/>
            <person name="Gouzy J."/>
            <person name="Branca A."/>
            <person name="Abraham A.L."/>
            <person name="Ceppi M."/>
            <person name="Conseiller E."/>
            <person name="Debuchy R."/>
            <person name="Malagnac F."/>
            <person name="Goarin A."/>
            <person name="Silar P."/>
            <person name="Lacoste S."/>
            <person name="Sallet E."/>
            <person name="Bensimon A."/>
            <person name="Giraud T."/>
            <person name="Brygoo Y."/>
        </authorList>
    </citation>
    <scope>NUCLEOTIDE SEQUENCE [LARGE SCALE GENOMIC DNA]</scope>
    <source>
        <strain evidence="8">FM 013</strain>
    </source>
</reference>
<dbReference type="PANTHER" id="PTHR23502:SF158">
    <property type="entry name" value="MULTIDRUG TRANSPORTER, PUTATIVE (AFU_ORTHOLOGUE AFUA_3G01890)-RELATED"/>
    <property type="match status" value="1"/>
</dbReference>
<keyword evidence="8" id="KW-1185">Reference proteome</keyword>
<dbReference type="SUPFAM" id="SSF103473">
    <property type="entry name" value="MFS general substrate transporter"/>
    <property type="match status" value="1"/>
</dbReference>
<evidence type="ECO:0000313" key="7">
    <source>
        <dbReference type="EMBL" id="CRL26030.1"/>
    </source>
</evidence>
<dbReference type="GO" id="GO:0022857">
    <property type="term" value="F:transmembrane transporter activity"/>
    <property type="evidence" value="ECO:0007669"/>
    <property type="project" value="InterPro"/>
</dbReference>
<accession>A0A0G4PHY7</accession>
<sequence length="74" mass="7677">MIAILGMNIGARSELYGRQILWIITHISMVAFLGGSAGSQSVATLLILRFFAGTFGGPPLVNSGGTIADLFPPA</sequence>
<proteinExistence type="predicted"/>
<dbReference type="PANTHER" id="PTHR23502">
    <property type="entry name" value="MAJOR FACILITATOR SUPERFAMILY"/>
    <property type="match status" value="1"/>
</dbReference>
<evidence type="ECO:0000259" key="6">
    <source>
        <dbReference type="PROSITE" id="PS50850"/>
    </source>
</evidence>
<keyword evidence="4 5" id="KW-0472">Membrane</keyword>
<evidence type="ECO:0000256" key="2">
    <source>
        <dbReference type="ARBA" id="ARBA00022692"/>
    </source>
</evidence>
<evidence type="ECO:0000313" key="8">
    <source>
        <dbReference type="Proteomes" id="UP000053732"/>
    </source>
</evidence>
<organism evidence="7 8">
    <name type="scientific">Penicillium camemberti (strain FM 013)</name>
    <dbReference type="NCBI Taxonomy" id="1429867"/>
    <lineage>
        <taxon>Eukaryota</taxon>
        <taxon>Fungi</taxon>
        <taxon>Dikarya</taxon>
        <taxon>Ascomycota</taxon>
        <taxon>Pezizomycotina</taxon>
        <taxon>Eurotiomycetes</taxon>
        <taxon>Eurotiomycetidae</taxon>
        <taxon>Eurotiales</taxon>
        <taxon>Aspergillaceae</taxon>
        <taxon>Penicillium</taxon>
    </lineage>
</organism>
<evidence type="ECO:0000256" key="3">
    <source>
        <dbReference type="ARBA" id="ARBA00022989"/>
    </source>
</evidence>
<dbReference type="EMBL" id="HG793150">
    <property type="protein sequence ID" value="CRL26030.1"/>
    <property type="molecule type" value="Genomic_DNA"/>
</dbReference>
<keyword evidence="2 5" id="KW-0812">Transmembrane</keyword>
<dbReference type="InterPro" id="IPR036259">
    <property type="entry name" value="MFS_trans_sf"/>
</dbReference>
<dbReference type="Proteomes" id="UP000053732">
    <property type="component" value="Unassembled WGS sequence"/>
</dbReference>
<evidence type="ECO:0000256" key="5">
    <source>
        <dbReference type="SAM" id="Phobius"/>
    </source>
</evidence>
<evidence type="ECO:0000256" key="1">
    <source>
        <dbReference type="ARBA" id="ARBA00004141"/>
    </source>
</evidence>
<keyword evidence="3 5" id="KW-1133">Transmembrane helix</keyword>
<dbReference type="AlphaFoldDB" id="A0A0G4PHY7"/>
<name>A0A0G4PHY7_PENC3</name>
<dbReference type="PROSITE" id="PS50850">
    <property type="entry name" value="MFS"/>
    <property type="match status" value="1"/>
</dbReference>
<dbReference type="Gene3D" id="1.20.1250.20">
    <property type="entry name" value="MFS general substrate transporter like domains"/>
    <property type="match status" value="1"/>
</dbReference>
<dbReference type="STRING" id="1429867.A0A0G4PHY7"/>
<feature type="transmembrane region" description="Helical" evidence="5">
    <location>
        <begin position="20"/>
        <end position="52"/>
    </location>
</feature>
<gene>
    <name evidence="7" type="ORF">PCAMFM013_S017g000013</name>
</gene>